<evidence type="ECO:0000313" key="4">
    <source>
        <dbReference type="Proteomes" id="UP001151699"/>
    </source>
</evidence>
<dbReference type="OrthoDB" id="4781at2759"/>
<dbReference type="Pfam" id="PF00722">
    <property type="entry name" value="Glyco_hydro_16"/>
    <property type="match status" value="1"/>
</dbReference>
<dbReference type="GO" id="GO:0004553">
    <property type="term" value="F:hydrolase activity, hydrolyzing O-glycosyl compounds"/>
    <property type="evidence" value="ECO:0007669"/>
    <property type="project" value="InterPro"/>
</dbReference>
<dbReference type="GO" id="GO:0005975">
    <property type="term" value="P:carbohydrate metabolic process"/>
    <property type="evidence" value="ECO:0007669"/>
    <property type="project" value="InterPro"/>
</dbReference>
<gene>
    <name evidence="3" type="primary">BGBP_0</name>
    <name evidence="3" type="ORF">Bhyg_09268</name>
</gene>
<protein>
    <submittedName>
        <fullName evidence="3">Beta-1,3-glucan-binding protein</fullName>
    </submittedName>
</protein>
<organism evidence="3 4">
    <name type="scientific">Pseudolycoriella hygida</name>
    <dbReference type="NCBI Taxonomy" id="35572"/>
    <lineage>
        <taxon>Eukaryota</taxon>
        <taxon>Metazoa</taxon>
        <taxon>Ecdysozoa</taxon>
        <taxon>Arthropoda</taxon>
        <taxon>Hexapoda</taxon>
        <taxon>Insecta</taxon>
        <taxon>Pterygota</taxon>
        <taxon>Neoptera</taxon>
        <taxon>Endopterygota</taxon>
        <taxon>Diptera</taxon>
        <taxon>Nematocera</taxon>
        <taxon>Sciaroidea</taxon>
        <taxon>Sciaridae</taxon>
        <taxon>Pseudolycoriella</taxon>
    </lineage>
</organism>
<dbReference type="EMBL" id="WJQU01000002">
    <property type="protein sequence ID" value="KAJ6644301.1"/>
    <property type="molecule type" value="Genomic_DNA"/>
</dbReference>
<dbReference type="CDD" id="cd08024">
    <property type="entry name" value="GH16_CCF"/>
    <property type="match status" value="1"/>
</dbReference>
<dbReference type="PANTHER" id="PTHR10963">
    <property type="entry name" value="GLYCOSYL HYDROLASE-RELATED"/>
    <property type="match status" value="1"/>
</dbReference>
<dbReference type="Proteomes" id="UP001151699">
    <property type="component" value="Chromosome B"/>
</dbReference>
<feature type="domain" description="GH16" evidence="2">
    <location>
        <begin position="79"/>
        <end position="418"/>
    </location>
</feature>
<name>A0A9Q0N7J8_9DIPT</name>
<accession>A0A9Q0N7J8</accession>
<dbReference type="InterPro" id="IPR013320">
    <property type="entry name" value="ConA-like_dom_sf"/>
</dbReference>
<dbReference type="InterPro" id="IPR000757">
    <property type="entry name" value="Beta-glucanase-like"/>
</dbReference>
<reference evidence="3" key="1">
    <citation type="submission" date="2022-07" db="EMBL/GenBank/DDBJ databases">
        <authorList>
            <person name="Trinca V."/>
            <person name="Uliana J.V.C."/>
            <person name="Torres T.T."/>
            <person name="Ward R.J."/>
            <person name="Monesi N."/>
        </authorList>
    </citation>
    <scope>NUCLEOTIDE SEQUENCE</scope>
    <source>
        <strain evidence="3">HSMRA1968</strain>
        <tissue evidence="3">Whole embryos</tissue>
    </source>
</reference>
<dbReference type="AlphaFoldDB" id="A0A9Q0N7J8"/>
<proteinExistence type="inferred from homology"/>
<evidence type="ECO:0000259" key="2">
    <source>
        <dbReference type="PROSITE" id="PS51762"/>
    </source>
</evidence>
<dbReference type="PANTHER" id="PTHR10963:SF55">
    <property type="entry name" value="GLYCOSIDE HYDROLASE FAMILY 16 PROTEIN"/>
    <property type="match status" value="1"/>
</dbReference>
<evidence type="ECO:0000313" key="3">
    <source>
        <dbReference type="EMBL" id="KAJ6644301.1"/>
    </source>
</evidence>
<sequence>MTRQSYNELVLILFCVIYTADTPRKNLRTLKEEDIRLQSCVFGSPKMNALIAAIVLISVSSVNSECANPTETTVIGTLAPADGTFCSQDLIFEDNFDTLDHEKWFHDQTMAGGGNDEFQWYVHDRENSYTADGILHIKPTFTADLFGEQFLSTGRVTIPPDECTDSSNGGCDRQGTPNYIIHPIRSALIKTSESFSFKFGTLEIRAKNPSGDWLWPALWMMPKNRVYGGWPASGEIDLMESRGNTALYDNNLNVGTERIGSTLHFGPRWDVNGYDTAHYSKNQSPGFNDDFHVYRLHWTPTYLQFFVDSALVGTVNAGTGFWARGGFSWTGLPNPWINGTIMAPFDQHFYIIINTAIGGTNGFFPERFENRNGAKPWSNSASTTKRDFWQGRAQWEPTWNRASDRSHFLIDYVRVWAL</sequence>
<evidence type="ECO:0000256" key="1">
    <source>
        <dbReference type="ARBA" id="ARBA00006865"/>
    </source>
</evidence>
<dbReference type="Gene3D" id="2.60.120.200">
    <property type="match status" value="1"/>
</dbReference>
<dbReference type="InterPro" id="IPR050546">
    <property type="entry name" value="Glycosyl_Hydrlase_16"/>
</dbReference>
<comment type="caution">
    <text evidence="3">The sequence shown here is derived from an EMBL/GenBank/DDBJ whole genome shotgun (WGS) entry which is preliminary data.</text>
</comment>
<keyword evidence="4" id="KW-1185">Reference proteome</keyword>
<dbReference type="SUPFAM" id="SSF49899">
    <property type="entry name" value="Concanavalin A-like lectins/glucanases"/>
    <property type="match status" value="1"/>
</dbReference>
<dbReference type="PROSITE" id="PS51762">
    <property type="entry name" value="GH16_2"/>
    <property type="match status" value="1"/>
</dbReference>
<comment type="similarity">
    <text evidence="1">Belongs to the glycosyl hydrolase 16 family.</text>
</comment>